<proteinExistence type="inferred from homology"/>
<dbReference type="Proteomes" id="UP000007752">
    <property type="component" value="Chromosome 3"/>
</dbReference>
<comment type="similarity">
    <text evidence="1">Belongs to the peptidase C85 family.</text>
</comment>
<evidence type="ECO:0000256" key="1">
    <source>
        <dbReference type="ARBA" id="ARBA00010407"/>
    </source>
</evidence>
<dbReference type="Pfam" id="PF02338">
    <property type="entry name" value="OTU"/>
    <property type="match status" value="1"/>
</dbReference>
<feature type="region of interest" description="Disordered" evidence="2">
    <location>
        <begin position="246"/>
        <end position="289"/>
    </location>
</feature>
<dbReference type="InterPro" id="IPR050704">
    <property type="entry name" value="Peptidase_C85-like"/>
</dbReference>
<feature type="region of interest" description="Disordered" evidence="2">
    <location>
        <begin position="59"/>
        <end position="219"/>
    </location>
</feature>
<reference evidence="4" key="2">
    <citation type="submission" date="2008-12" db="EMBL/GenBank/DDBJ databases">
        <title>Improved gene annotation of the rice (Oryza sativa) genomes.</title>
        <authorList>
            <person name="Wang J."/>
            <person name="Li R."/>
            <person name="Fan W."/>
            <person name="Huang Q."/>
            <person name="Zhang J."/>
            <person name="Zhou Y."/>
            <person name="Hu Y."/>
            <person name="Zi S."/>
            <person name="Li J."/>
            <person name="Ni P."/>
            <person name="Zheng H."/>
            <person name="Zhang Y."/>
            <person name="Zhao M."/>
            <person name="Hao Q."/>
            <person name="McDermott J."/>
            <person name="Samudrala R."/>
            <person name="Kristiansen K."/>
            <person name="Wong G.K.-S."/>
        </authorList>
    </citation>
    <scope>NUCLEOTIDE SEQUENCE</scope>
</reference>
<feature type="compositionally biased region" description="Basic and acidic residues" evidence="2">
    <location>
        <begin position="149"/>
        <end position="172"/>
    </location>
</feature>
<dbReference type="PROSITE" id="PS50802">
    <property type="entry name" value="OTU"/>
    <property type="match status" value="1"/>
</dbReference>
<protein>
    <recommendedName>
        <fullName evidence="3">OTU domain-containing protein</fullName>
    </recommendedName>
</protein>
<feature type="domain" description="OTU" evidence="3">
    <location>
        <begin position="426"/>
        <end position="552"/>
    </location>
</feature>
<accession>B9F9I2</accession>
<feature type="compositionally biased region" description="Polar residues" evidence="2">
    <location>
        <begin position="131"/>
        <end position="144"/>
    </location>
</feature>
<feature type="compositionally biased region" description="Polar residues" evidence="2">
    <location>
        <begin position="259"/>
        <end position="269"/>
    </location>
</feature>
<dbReference type="PANTHER" id="PTHR12419">
    <property type="entry name" value="OTU DOMAIN CONTAINING PROTEIN"/>
    <property type="match status" value="1"/>
</dbReference>
<name>B9F9I2_ORYSJ</name>
<sequence length="607" mass="68787">MTARRARTAWDGSRQFHKMVLLQKRSQDGIGRSNIMEAEGILKDLIDDKVNNVDAELHVLQEEHEKDLLEHDKQRRKEMERQDGDAEGSGRGEHRSRGCRSPAETKTDRSPGIPRVLEVGFATVREHHGTKSTTGPQKSNNLQNKKIKSREDGREPEAAELRRGERRRDHEVVFAAAARDPPTLQRPDFDCVRQNKHPNANTENEMTGGDLEKASGSLLDQSKQPLNIKRDRRRLEEVSDKMWKDEAKEIGSRSPALTKGSTKESQMLQSLDGKAKNAQKRRKDAKQELRSKIPGVTLVSDDSLFGQAANYIEDLEGTSLDLEGLSGTAMIRKVLPGSNKIRGVTALFEAASRHITEVKKKKKIAPEEVEKEFRPGVDAHDGRAGKKLTNMIPIPHIPKINGDIPSAIEAFADHQRLLDRLVLYDLAEVKVKGDRNCQHVSFTQFRALSDQMYHTTEHHRFVRQQVVKQLESYPEIYAGYVPMDYREYLKKMTEDGEWGDHVTLQAAADLYGVKITLLTSCRDTFYIEVLPADQKPKGAFKGLKHLDFEARFVSSNGMSTIPLVKKMEFSSLQDVGSREEEEWSVLQYSFYTADFHPIDLGLVRFSN</sequence>
<dbReference type="CDD" id="cd22751">
    <property type="entry name" value="OTU_plant_OTU9-like"/>
    <property type="match status" value="1"/>
</dbReference>
<feature type="compositionally biased region" description="Basic and acidic residues" evidence="2">
    <location>
        <begin position="59"/>
        <end position="96"/>
    </location>
</feature>
<gene>
    <name evidence="4" type="ORF">OsJ_11597</name>
</gene>
<dbReference type="AlphaFoldDB" id="B9F9I2"/>
<dbReference type="SUPFAM" id="SSF54001">
    <property type="entry name" value="Cysteine proteinases"/>
    <property type="match status" value="1"/>
</dbReference>
<dbReference type="InterPro" id="IPR003323">
    <property type="entry name" value="OTU_dom"/>
</dbReference>
<reference evidence="4" key="1">
    <citation type="journal article" date="2005" name="PLoS Biol.">
        <title>The genomes of Oryza sativa: a history of duplications.</title>
        <authorList>
            <person name="Yu J."/>
            <person name="Wang J."/>
            <person name="Lin W."/>
            <person name="Li S."/>
            <person name="Li H."/>
            <person name="Zhou J."/>
            <person name="Ni P."/>
            <person name="Dong W."/>
            <person name="Hu S."/>
            <person name="Zeng C."/>
            <person name="Zhang J."/>
            <person name="Zhang Y."/>
            <person name="Li R."/>
            <person name="Xu Z."/>
            <person name="Li S."/>
            <person name="Li X."/>
            <person name="Zheng H."/>
            <person name="Cong L."/>
            <person name="Lin L."/>
            <person name="Yin J."/>
            <person name="Geng J."/>
            <person name="Li G."/>
            <person name="Shi J."/>
            <person name="Liu J."/>
            <person name="Lv H."/>
            <person name="Li J."/>
            <person name="Wang J."/>
            <person name="Deng Y."/>
            <person name="Ran L."/>
            <person name="Shi X."/>
            <person name="Wang X."/>
            <person name="Wu Q."/>
            <person name="Li C."/>
            <person name="Ren X."/>
            <person name="Wang J."/>
            <person name="Wang X."/>
            <person name="Li D."/>
            <person name="Liu D."/>
            <person name="Zhang X."/>
            <person name="Ji Z."/>
            <person name="Zhao W."/>
            <person name="Sun Y."/>
            <person name="Zhang Z."/>
            <person name="Bao J."/>
            <person name="Han Y."/>
            <person name="Dong L."/>
            <person name="Ji J."/>
            <person name="Chen P."/>
            <person name="Wu S."/>
            <person name="Liu J."/>
            <person name="Xiao Y."/>
            <person name="Bu D."/>
            <person name="Tan J."/>
            <person name="Yang L."/>
            <person name="Ye C."/>
            <person name="Zhang J."/>
            <person name="Xu J."/>
            <person name="Zhou Y."/>
            <person name="Yu Y."/>
            <person name="Zhang B."/>
            <person name="Zhuang S."/>
            <person name="Wei H."/>
            <person name="Liu B."/>
            <person name="Lei M."/>
            <person name="Yu H."/>
            <person name="Li Y."/>
            <person name="Xu H."/>
            <person name="Wei S."/>
            <person name="He X."/>
            <person name="Fang L."/>
            <person name="Zhang Z."/>
            <person name="Zhang Y."/>
            <person name="Huang X."/>
            <person name="Su Z."/>
            <person name="Tong W."/>
            <person name="Li J."/>
            <person name="Tong Z."/>
            <person name="Li S."/>
            <person name="Ye J."/>
            <person name="Wang L."/>
            <person name="Fang L."/>
            <person name="Lei T."/>
            <person name="Chen C."/>
            <person name="Chen H."/>
            <person name="Xu Z."/>
            <person name="Li H."/>
            <person name="Huang H."/>
            <person name="Zhang F."/>
            <person name="Xu H."/>
            <person name="Li N."/>
            <person name="Zhao C."/>
            <person name="Li S."/>
            <person name="Dong L."/>
            <person name="Huang Y."/>
            <person name="Li L."/>
            <person name="Xi Y."/>
            <person name="Qi Q."/>
            <person name="Li W."/>
            <person name="Zhang B."/>
            <person name="Hu W."/>
            <person name="Zhang Y."/>
            <person name="Tian X."/>
            <person name="Jiao Y."/>
            <person name="Liang X."/>
            <person name="Jin J."/>
            <person name="Gao L."/>
            <person name="Zheng W."/>
            <person name="Hao B."/>
            <person name="Liu S."/>
            <person name="Wang W."/>
            <person name="Yuan L."/>
            <person name="Cao M."/>
            <person name="McDermott J."/>
            <person name="Samudrala R."/>
            <person name="Wang J."/>
            <person name="Wong G.K."/>
            <person name="Yang H."/>
        </authorList>
    </citation>
    <scope>NUCLEOTIDE SEQUENCE [LARGE SCALE GENOMIC DNA]</scope>
</reference>
<evidence type="ECO:0000259" key="3">
    <source>
        <dbReference type="PROSITE" id="PS50802"/>
    </source>
</evidence>
<evidence type="ECO:0000256" key="2">
    <source>
        <dbReference type="SAM" id="MobiDB-lite"/>
    </source>
</evidence>
<organism evidence="4">
    <name type="scientific">Oryza sativa subsp. japonica</name>
    <name type="common">Rice</name>
    <dbReference type="NCBI Taxonomy" id="39947"/>
    <lineage>
        <taxon>Eukaryota</taxon>
        <taxon>Viridiplantae</taxon>
        <taxon>Streptophyta</taxon>
        <taxon>Embryophyta</taxon>
        <taxon>Tracheophyta</taxon>
        <taxon>Spermatophyta</taxon>
        <taxon>Magnoliopsida</taxon>
        <taxon>Liliopsida</taxon>
        <taxon>Poales</taxon>
        <taxon>Poaceae</taxon>
        <taxon>BOP clade</taxon>
        <taxon>Oryzoideae</taxon>
        <taxon>Oryzeae</taxon>
        <taxon>Oryzinae</taxon>
        <taxon>Oryza</taxon>
        <taxon>Oryza sativa</taxon>
    </lineage>
</organism>
<dbReference type="EMBL" id="CM000140">
    <property type="protein sequence ID" value="EEE59430.1"/>
    <property type="molecule type" value="Genomic_DNA"/>
</dbReference>
<dbReference type="PANTHER" id="PTHR12419:SF111">
    <property type="entry name" value="OVARIAN TUMOR DOMAIN-CONTAINING DEUBIQUITINATING ENZYME 9"/>
    <property type="match status" value="1"/>
</dbReference>
<evidence type="ECO:0000313" key="4">
    <source>
        <dbReference type="EMBL" id="EEE59430.1"/>
    </source>
</evidence>
<dbReference type="Gene3D" id="3.90.70.80">
    <property type="match status" value="1"/>
</dbReference>
<dbReference type="InterPro" id="IPR038765">
    <property type="entry name" value="Papain-like_cys_pep_sf"/>
</dbReference>